<evidence type="ECO:0000256" key="3">
    <source>
        <dbReference type="ARBA" id="ARBA00022801"/>
    </source>
</evidence>
<dbReference type="RefSeq" id="WP_330159582.1">
    <property type="nucleotide sequence ID" value="NZ_BAAAJA010000001.1"/>
</dbReference>
<keyword evidence="4 6" id="KW-0347">Helicase</keyword>
<evidence type="ECO:0000313" key="11">
    <source>
        <dbReference type="Proteomes" id="UP001348641"/>
    </source>
</evidence>
<dbReference type="EC" id="3.6.4.13" evidence="1"/>
<dbReference type="PROSITE" id="PS00039">
    <property type="entry name" value="DEAD_ATP_HELICASE"/>
    <property type="match status" value="1"/>
</dbReference>
<name>A0ABU7KTF3_9ACTN</name>
<evidence type="ECO:0000256" key="5">
    <source>
        <dbReference type="ARBA" id="ARBA00022840"/>
    </source>
</evidence>
<feature type="domain" description="Helicase ATP-binding" evidence="8">
    <location>
        <begin position="25"/>
        <end position="198"/>
    </location>
</feature>
<evidence type="ECO:0000259" key="8">
    <source>
        <dbReference type="PROSITE" id="PS51192"/>
    </source>
</evidence>
<gene>
    <name evidence="10" type="ORF">Q8A49_18850</name>
</gene>
<dbReference type="PANTHER" id="PTHR47963">
    <property type="entry name" value="DEAD-BOX ATP-DEPENDENT RNA HELICASE 47, MITOCHONDRIAL"/>
    <property type="match status" value="1"/>
</dbReference>
<dbReference type="InterPro" id="IPR014001">
    <property type="entry name" value="Helicase_ATP-bd"/>
</dbReference>
<dbReference type="InterPro" id="IPR044742">
    <property type="entry name" value="DEAD/DEAH_RhlB"/>
</dbReference>
<dbReference type="InterPro" id="IPR000629">
    <property type="entry name" value="RNA-helicase_DEAD-box_CS"/>
</dbReference>
<reference evidence="10 11" key="1">
    <citation type="submission" date="2023-07" db="EMBL/GenBank/DDBJ databases">
        <authorList>
            <person name="Girao M."/>
            <person name="Carvalho M.F."/>
        </authorList>
    </citation>
    <scope>NUCLEOTIDE SEQUENCE [LARGE SCALE GENOMIC DNA]</scope>
    <source>
        <strain evidence="10 11">66/93</strain>
    </source>
</reference>
<dbReference type="GO" id="GO:0004386">
    <property type="term" value="F:helicase activity"/>
    <property type="evidence" value="ECO:0007669"/>
    <property type="project" value="UniProtKB-KW"/>
</dbReference>
<dbReference type="SMART" id="SM00487">
    <property type="entry name" value="DEXDc"/>
    <property type="match status" value="1"/>
</dbReference>
<dbReference type="Pfam" id="PF00270">
    <property type="entry name" value="DEAD"/>
    <property type="match status" value="1"/>
</dbReference>
<feature type="compositionally biased region" description="Gly residues" evidence="7">
    <location>
        <begin position="444"/>
        <end position="457"/>
    </location>
</feature>
<proteinExistence type="inferred from homology"/>
<feature type="domain" description="Helicase C-terminal" evidence="9">
    <location>
        <begin position="227"/>
        <end position="375"/>
    </location>
</feature>
<dbReference type="InterPro" id="IPR050547">
    <property type="entry name" value="DEAD_box_RNA_helicases"/>
</dbReference>
<dbReference type="PROSITE" id="PS51194">
    <property type="entry name" value="HELICASE_CTER"/>
    <property type="match status" value="1"/>
</dbReference>
<dbReference type="GO" id="GO:0016787">
    <property type="term" value="F:hydrolase activity"/>
    <property type="evidence" value="ECO:0007669"/>
    <property type="project" value="UniProtKB-KW"/>
</dbReference>
<dbReference type="Proteomes" id="UP001348641">
    <property type="component" value="Unassembled WGS sequence"/>
</dbReference>
<sequence length="530" mass="57083">MSTELADALEAEGISEPFPIQELALPIALHGSDIIGQARTGTGKTLAFGLPLLQRAQQAPGTSKRPRALVVVPTRELAIQVAADLTTAAKRSGGRVLTVYGGRSYEPQVNGLKEGTDVVVGTPGRLLDLENQKHLRLDEVSAVVLDEADKMLDLGFLPDIERILTRIPVERQVMLFSATMPSEIVSLSRKYLRQPTHVRAGDDNEIDGSAITGQITQHALRTHQMDKIEMLARLIQAEDHGQSMVFCQTKRACDRVATELKTRGFAVAAVHGDLGQSQRERALRAFRNGKINILVATDVAARGLDVDDVTHVVNYETPEDEKTYTHRIGRTGRAGRSGTAVTFVDWQEMPRWKLINAALDLPFAEPEETYSTSPHFFEALRIPAGTKGKLAADKRADHAGLEAEEIEDIGDTGMPRGDRGGRRDGGRDRGAGGRGEGARSESGRGTGARSEGGGGTGARSEGGRNRSRRRTRGGQGSAPAEGTAVKAETTAPAQAEAPRGGAASTDEGTRKIRRRRRTRGGSTHRDPENT</sequence>
<comment type="caution">
    <text evidence="10">The sequence shown here is derived from an EMBL/GenBank/DDBJ whole genome shotgun (WGS) entry which is preliminary data.</text>
</comment>
<dbReference type="Pfam" id="PF00271">
    <property type="entry name" value="Helicase_C"/>
    <property type="match status" value="1"/>
</dbReference>
<dbReference type="CDD" id="cd18787">
    <property type="entry name" value="SF2_C_DEAD"/>
    <property type="match status" value="1"/>
</dbReference>
<feature type="compositionally biased region" description="Basic and acidic residues" evidence="7">
    <location>
        <begin position="416"/>
        <end position="442"/>
    </location>
</feature>
<organism evidence="10 11">
    <name type="scientific">Nocardiopsis tropica</name>
    <dbReference type="NCBI Taxonomy" id="109330"/>
    <lineage>
        <taxon>Bacteria</taxon>
        <taxon>Bacillati</taxon>
        <taxon>Actinomycetota</taxon>
        <taxon>Actinomycetes</taxon>
        <taxon>Streptosporangiales</taxon>
        <taxon>Nocardiopsidaceae</taxon>
        <taxon>Nocardiopsis</taxon>
    </lineage>
</organism>
<dbReference type="PANTHER" id="PTHR47963:SF8">
    <property type="entry name" value="ATP-DEPENDENT RNA HELICASE DEAD"/>
    <property type="match status" value="1"/>
</dbReference>
<dbReference type="InterPro" id="IPR001650">
    <property type="entry name" value="Helicase_C-like"/>
</dbReference>
<evidence type="ECO:0000313" key="10">
    <source>
        <dbReference type="EMBL" id="MEE2052563.1"/>
    </source>
</evidence>
<dbReference type="SMART" id="SM00490">
    <property type="entry name" value="HELICc"/>
    <property type="match status" value="1"/>
</dbReference>
<dbReference type="Gene3D" id="3.40.50.300">
    <property type="entry name" value="P-loop containing nucleotide triphosphate hydrolases"/>
    <property type="match status" value="2"/>
</dbReference>
<dbReference type="EMBL" id="JAUUCC010000049">
    <property type="protein sequence ID" value="MEE2052563.1"/>
    <property type="molecule type" value="Genomic_DNA"/>
</dbReference>
<dbReference type="InterPro" id="IPR011545">
    <property type="entry name" value="DEAD/DEAH_box_helicase_dom"/>
</dbReference>
<evidence type="ECO:0000259" key="9">
    <source>
        <dbReference type="PROSITE" id="PS51194"/>
    </source>
</evidence>
<keyword evidence="5 6" id="KW-0067">ATP-binding</keyword>
<feature type="compositionally biased region" description="Low complexity" evidence="7">
    <location>
        <begin position="487"/>
        <end position="498"/>
    </location>
</feature>
<protein>
    <recommendedName>
        <fullName evidence="1">RNA helicase</fullName>
        <ecNumber evidence="1">3.6.4.13</ecNumber>
    </recommendedName>
</protein>
<evidence type="ECO:0000256" key="4">
    <source>
        <dbReference type="ARBA" id="ARBA00022806"/>
    </source>
</evidence>
<accession>A0ABU7KTF3</accession>
<dbReference type="InterPro" id="IPR027417">
    <property type="entry name" value="P-loop_NTPase"/>
</dbReference>
<dbReference type="SUPFAM" id="SSF52540">
    <property type="entry name" value="P-loop containing nucleoside triphosphate hydrolases"/>
    <property type="match status" value="1"/>
</dbReference>
<evidence type="ECO:0000256" key="1">
    <source>
        <dbReference type="ARBA" id="ARBA00012552"/>
    </source>
</evidence>
<evidence type="ECO:0000256" key="2">
    <source>
        <dbReference type="ARBA" id="ARBA00022741"/>
    </source>
</evidence>
<dbReference type="CDD" id="cd00268">
    <property type="entry name" value="DEADc"/>
    <property type="match status" value="1"/>
</dbReference>
<keyword evidence="3 6" id="KW-0378">Hydrolase</keyword>
<feature type="region of interest" description="Disordered" evidence="7">
    <location>
        <begin position="401"/>
        <end position="530"/>
    </location>
</feature>
<dbReference type="PROSITE" id="PS51192">
    <property type="entry name" value="HELICASE_ATP_BIND_1"/>
    <property type="match status" value="1"/>
</dbReference>
<comment type="similarity">
    <text evidence="6">Belongs to the DEAD box helicase family.</text>
</comment>
<keyword evidence="2 6" id="KW-0547">Nucleotide-binding</keyword>
<evidence type="ECO:0000256" key="7">
    <source>
        <dbReference type="SAM" id="MobiDB-lite"/>
    </source>
</evidence>
<evidence type="ECO:0000256" key="6">
    <source>
        <dbReference type="RuleBase" id="RU000492"/>
    </source>
</evidence>